<evidence type="ECO:0000256" key="6">
    <source>
        <dbReference type="ARBA" id="ARBA00044147"/>
    </source>
</evidence>
<dbReference type="VEuPathDB" id="FungiDB:BDEG_24742"/>
<dbReference type="Pfam" id="PF01008">
    <property type="entry name" value="IF-2B"/>
    <property type="match status" value="1"/>
</dbReference>
<dbReference type="GO" id="GO:0005829">
    <property type="term" value="C:cytosol"/>
    <property type="evidence" value="ECO:0007669"/>
    <property type="project" value="UniProtKB-SubCell"/>
</dbReference>
<reference evidence="11 12" key="2">
    <citation type="submission" date="2016-05" db="EMBL/GenBank/DDBJ databases">
        <title>Lineage-specific infection strategies underlie the spectrum of fungal disease in amphibians.</title>
        <authorList>
            <person name="Cuomo C.A."/>
            <person name="Farrer R.A."/>
            <person name="James T."/>
            <person name="Longcore J."/>
            <person name="Birren B."/>
        </authorList>
    </citation>
    <scope>NUCLEOTIDE SEQUENCE [LARGE SCALE GENOMIC DNA]</scope>
    <source>
        <strain evidence="11 12">JEL423</strain>
    </source>
</reference>
<protein>
    <recommendedName>
        <fullName evidence="6">Translation initiation factor eIF2B subunit delta</fullName>
    </recommendedName>
    <alternativeName>
        <fullName evidence="7">eIF2B GDP-GTP exchange factor subunit delta</fullName>
    </alternativeName>
</protein>
<accession>A0A177WMR7</accession>
<feature type="region of interest" description="Disordered" evidence="10">
    <location>
        <begin position="127"/>
        <end position="271"/>
    </location>
</feature>
<keyword evidence="4" id="KW-0396">Initiation factor</keyword>
<feature type="compositionally biased region" description="Basic and acidic residues" evidence="10">
    <location>
        <begin position="178"/>
        <end position="187"/>
    </location>
</feature>
<gene>
    <name evidence="11" type="ORF">BDEG_24742</name>
</gene>
<comment type="subunit">
    <text evidence="8">Component of the translation initiation factor 2B (eIF2B) complex which is a heterodecamer of two sets of five different subunits: alpha, beta, gamma, delta and epsilon. Subunits alpha, beta and delta comprise a regulatory subcomplex and subunits epsilon and gamma comprise a catalytic subcomplex. Within the complex, the hexameric regulatory complex resides at the center, with the two heterodimeric catalytic subcomplexes bound on opposite sides.</text>
</comment>
<dbReference type="eggNOG" id="KOG1467">
    <property type="taxonomic scope" value="Eukaryota"/>
</dbReference>
<evidence type="ECO:0000256" key="3">
    <source>
        <dbReference type="ARBA" id="ARBA00022490"/>
    </source>
</evidence>
<keyword evidence="5" id="KW-0648">Protein biosynthesis</keyword>
<evidence type="ECO:0000256" key="10">
    <source>
        <dbReference type="SAM" id="MobiDB-lite"/>
    </source>
</evidence>
<keyword evidence="3" id="KW-0963">Cytoplasm</keyword>
<proteinExistence type="inferred from homology"/>
<dbReference type="InterPro" id="IPR037171">
    <property type="entry name" value="NagB/RpiA_transferase-like"/>
</dbReference>
<organism evidence="11 12">
    <name type="scientific">Batrachochytrium dendrobatidis (strain JEL423)</name>
    <dbReference type="NCBI Taxonomy" id="403673"/>
    <lineage>
        <taxon>Eukaryota</taxon>
        <taxon>Fungi</taxon>
        <taxon>Fungi incertae sedis</taxon>
        <taxon>Chytridiomycota</taxon>
        <taxon>Chytridiomycota incertae sedis</taxon>
        <taxon>Chytridiomycetes</taxon>
        <taxon>Rhizophydiales</taxon>
        <taxon>Rhizophydiales incertae sedis</taxon>
        <taxon>Batrachochytrium</taxon>
    </lineage>
</organism>
<dbReference type="PANTHER" id="PTHR10233">
    <property type="entry name" value="TRANSLATION INITIATION FACTOR EIF-2B"/>
    <property type="match status" value="1"/>
</dbReference>
<evidence type="ECO:0000256" key="1">
    <source>
        <dbReference type="ARBA" id="ARBA00004514"/>
    </source>
</evidence>
<dbReference type="AlphaFoldDB" id="A0A177WMR7"/>
<feature type="compositionally biased region" description="Polar residues" evidence="10">
    <location>
        <begin position="1"/>
        <end position="16"/>
    </location>
</feature>
<reference evidence="11 12" key="1">
    <citation type="submission" date="2006-10" db="EMBL/GenBank/DDBJ databases">
        <title>The Genome Sequence of Batrachochytrium dendrobatidis JEL423.</title>
        <authorList>
            <consortium name="The Broad Institute Genome Sequencing Platform"/>
            <person name="Birren B."/>
            <person name="Lander E."/>
            <person name="Galagan J."/>
            <person name="Cuomo C."/>
            <person name="Devon K."/>
            <person name="Jaffe D."/>
            <person name="Butler J."/>
            <person name="Alvarez P."/>
            <person name="Gnerre S."/>
            <person name="Grabherr M."/>
            <person name="Kleber M."/>
            <person name="Mauceli E."/>
            <person name="Brockman W."/>
            <person name="Young S."/>
            <person name="LaButti K."/>
            <person name="Sykes S."/>
            <person name="DeCaprio D."/>
            <person name="Crawford M."/>
            <person name="Koehrsen M."/>
            <person name="Engels R."/>
            <person name="Montgomery P."/>
            <person name="Pearson M."/>
            <person name="Howarth C."/>
            <person name="Larson L."/>
            <person name="White J."/>
            <person name="O'Leary S."/>
            <person name="Kodira C."/>
            <person name="Zeng Q."/>
            <person name="Yandava C."/>
            <person name="Alvarado L."/>
            <person name="Longcore J."/>
            <person name="James T."/>
        </authorList>
    </citation>
    <scope>NUCLEOTIDE SEQUENCE [LARGE SCALE GENOMIC DNA]</scope>
    <source>
        <strain evidence="11 12">JEL423</strain>
    </source>
</reference>
<dbReference type="OrthoDB" id="10254737at2759"/>
<evidence type="ECO:0000256" key="7">
    <source>
        <dbReference type="ARBA" id="ARBA00044356"/>
    </source>
</evidence>
<evidence type="ECO:0000256" key="5">
    <source>
        <dbReference type="ARBA" id="ARBA00022917"/>
    </source>
</evidence>
<evidence type="ECO:0000256" key="9">
    <source>
        <dbReference type="RuleBase" id="RU003814"/>
    </source>
</evidence>
<evidence type="ECO:0000313" key="12">
    <source>
        <dbReference type="Proteomes" id="UP000077115"/>
    </source>
</evidence>
<comment type="similarity">
    <text evidence="2 9">Belongs to the eIF-2B alpha/beta/delta subunits family.</text>
</comment>
<feature type="region of interest" description="Disordered" evidence="10">
    <location>
        <begin position="1"/>
        <end position="54"/>
    </location>
</feature>
<dbReference type="InterPro" id="IPR042529">
    <property type="entry name" value="IF_2B-like_C"/>
</dbReference>
<dbReference type="GO" id="GO:0003743">
    <property type="term" value="F:translation initiation factor activity"/>
    <property type="evidence" value="ECO:0007669"/>
    <property type="project" value="UniProtKB-KW"/>
</dbReference>
<name>A0A177WMR7_BATDL</name>
<dbReference type="STRING" id="403673.A0A177WMR7"/>
<dbReference type="InterPro" id="IPR000649">
    <property type="entry name" value="IF-2B-related"/>
</dbReference>
<dbReference type="SUPFAM" id="SSF100950">
    <property type="entry name" value="NagB/RpiA/CoA transferase-like"/>
    <property type="match status" value="1"/>
</dbReference>
<evidence type="ECO:0000256" key="2">
    <source>
        <dbReference type="ARBA" id="ARBA00007251"/>
    </source>
</evidence>
<comment type="subcellular location">
    <subcellularLocation>
        <location evidence="1">Cytoplasm</location>
        <location evidence="1">Cytosol</location>
    </subcellularLocation>
</comment>
<dbReference type="EMBL" id="DS022305">
    <property type="protein sequence ID" value="OAJ41096.1"/>
    <property type="molecule type" value="Genomic_DNA"/>
</dbReference>
<feature type="region of interest" description="Disordered" evidence="10">
    <location>
        <begin position="83"/>
        <end position="106"/>
    </location>
</feature>
<evidence type="ECO:0000256" key="4">
    <source>
        <dbReference type="ARBA" id="ARBA00022540"/>
    </source>
</evidence>
<dbReference type="Gene3D" id="3.40.50.10470">
    <property type="entry name" value="Translation initiation factor eif-2b, domain 2"/>
    <property type="match status" value="1"/>
</dbReference>
<dbReference type="Proteomes" id="UP000077115">
    <property type="component" value="Unassembled WGS sequence"/>
</dbReference>
<feature type="compositionally biased region" description="Basic and acidic residues" evidence="10">
    <location>
        <begin position="194"/>
        <end position="212"/>
    </location>
</feature>
<sequence>MSYNKRSGSIENNSIGNVLGSHPRKTVVGFSPSLTEQESDGSSKTFGGVQDIRRKTSLPNADSIVSSQLTATSYSTVDHLGTSAGNRSFGKRGSISMSFPVGSPNRRSFEERLFGAEIQNKSKASLISSGGSSIHTKYKDTDQTSSTTIVELSPQKGNDKTTKAAKGQKTPKTVAIKSHQDKMDPNRKSQKNMTKAERRELQERQRAEKKELAASGQGRPDRSKNRPINTPANSNQQHHQNQGADQMRTTSPSASGPSLPTMRTPAQMRFDDSRARSKIQKASAVVRVPAQKPVTLFSHLMQYEHENVEFAENRSRGHVHPAVLSLGLHFHEFSISGGNARCIAMLDAFKKVILDYTTPLGTSLQRHLTQHISKQVDFLSNMRSLSASMKSAIRKLKSVISGLSIDTPDEDAKASIYVAIETYIEASITLADTAIVSIAINEKKIKDGDVVLTYARSSVVLKLLHEAHDQGIKFSVVVADGRPKLEGKEMLKQLVRAGIKCTYTLTSALPFTIKDVTKVFLGASCVLSNGDVMARVGTSVVAMTAYNAKIPIIVLCEKYKFSETVRLDSFVWNEIGRSDDLMDISNLAPSNRLATAIPNPDQKAAMSQLHPATVRWRDIEQLRLLNLFYDMTPAKFITLIICESGQIPSNAVLIIMRDYNDLETKVTLQA</sequence>
<evidence type="ECO:0000313" key="11">
    <source>
        <dbReference type="EMBL" id="OAJ41096.1"/>
    </source>
</evidence>
<dbReference type="PANTHER" id="PTHR10233:SF14">
    <property type="entry name" value="TRANSLATION INITIATION FACTOR EIF-2B SUBUNIT DELTA"/>
    <property type="match status" value="1"/>
</dbReference>
<evidence type="ECO:0000256" key="8">
    <source>
        <dbReference type="ARBA" id="ARBA00046432"/>
    </source>
</evidence>
<feature type="compositionally biased region" description="Polar residues" evidence="10">
    <location>
        <begin position="226"/>
        <end position="258"/>
    </location>
</feature>
<feature type="compositionally biased region" description="Polar residues" evidence="10">
    <location>
        <begin position="32"/>
        <end position="45"/>
    </location>
</feature>